<evidence type="ECO:0000313" key="9">
    <source>
        <dbReference type="Proteomes" id="UP000095746"/>
    </source>
</evidence>
<accession>A0A174UBQ9</accession>
<dbReference type="GO" id="GO:0005886">
    <property type="term" value="C:plasma membrane"/>
    <property type="evidence" value="ECO:0007669"/>
    <property type="project" value="UniProtKB-SubCell"/>
</dbReference>
<evidence type="ECO:0000256" key="4">
    <source>
        <dbReference type="ARBA" id="ARBA00022692"/>
    </source>
</evidence>
<proteinExistence type="predicted"/>
<evidence type="ECO:0000256" key="2">
    <source>
        <dbReference type="ARBA" id="ARBA00004936"/>
    </source>
</evidence>
<name>A0A174UBQ9_FLAPL</name>
<keyword evidence="5" id="KW-1133">Transmembrane helix</keyword>
<evidence type="ECO:0000259" key="7">
    <source>
        <dbReference type="Pfam" id="PF00884"/>
    </source>
</evidence>
<dbReference type="InterPro" id="IPR000917">
    <property type="entry name" value="Sulfatase_N"/>
</dbReference>
<dbReference type="Pfam" id="PF00884">
    <property type="entry name" value="Sulfatase"/>
    <property type="match status" value="1"/>
</dbReference>
<dbReference type="InterPro" id="IPR017850">
    <property type="entry name" value="Alkaline_phosphatase_core_sf"/>
</dbReference>
<dbReference type="AlphaFoldDB" id="A0A174UBQ9"/>
<comment type="pathway">
    <text evidence="2">Cell wall biogenesis; lipoteichoic acid biosynthesis.</text>
</comment>
<sequence>MNVIVIMNESLSDLSVLPGVESNTDAMPFLRSLTENTIKGYAYSSVFGGTTANSEYEFLTGNTTAFLPAGTVPYQMYVSSGDPTLVGQMAALGYRTVAAHPYRSSGWSRPSVYRDFGFDEVYFEGDFQDREYMRGDEKTGYVTDQCDYENLIRWYEEKEAGEPLFLFNVTMQNHSAYQMAWTNLPREVWLTGALEGRFNTVNQYLSLVYQSDQAFEYLLDYFSQVEEPTLILLFGDHQPQVATNFYTDVLGTAPDTALAQKKQMVPFVLWANYDIPEAQGVELSLNYLSALLMDTANLPMTGYQKYLARLWKAAPVINTVGIRDAGGNWYGENEALPEELEAAVEDYRVLLYNHVFDKKNRVEGFFTLTE</sequence>
<dbReference type="SUPFAM" id="SSF53649">
    <property type="entry name" value="Alkaline phosphatase-like"/>
    <property type="match status" value="1"/>
</dbReference>
<evidence type="ECO:0000256" key="1">
    <source>
        <dbReference type="ARBA" id="ARBA00004651"/>
    </source>
</evidence>
<dbReference type="PANTHER" id="PTHR47371:SF3">
    <property type="entry name" value="PHOSPHOGLYCEROL TRANSFERASE I"/>
    <property type="match status" value="1"/>
</dbReference>
<dbReference type="Proteomes" id="UP000095746">
    <property type="component" value="Unassembled WGS sequence"/>
</dbReference>
<dbReference type="InterPro" id="IPR050448">
    <property type="entry name" value="OpgB/LTA_synthase_biosynth"/>
</dbReference>
<evidence type="ECO:0000256" key="5">
    <source>
        <dbReference type="ARBA" id="ARBA00022989"/>
    </source>
</evidence>
<dbReference type="Gene3D" id="3.40.720.10">
    <property type="entry name" value="Alkaline Phosphatase, subunit A"/>
    <property type="match status" value="1"/>
</dbReference>
<reference evidence="8 9" key="1">
    <citation type="submission" date="2015-09" db="EMBL/GenBank/DDBJ databases">
        <authorList>
            <consortium name="Pathogen Informatics"/>
        </authorList>
    </citation>
    <scope>NUCLEOTIDE SEQUENCE [LARGE SCALE GENOMIC DNA]</scope>
    <source>
        <strain evidence="8 9">2789STDY5608854</strain>
    </source>
</reference>
<evidence type="ECO:0000256" key="3">
    <source>
        <dbReference type="ARBA" id="ARBA00022475"/>
    </source>
</evidence>
<comment type="subcellular location">
    <subcellularLocation>
        <location evidence="1">Cell membrane</location>
        <topology evidence="1">Multi-pass membrane protein</topology>
    </subcellularLocation>
</comment>
<feature type="domain" description="Sulfatase N-terminal" evidence="7">
    <location>
        <begin position="2"/>
        <end position="295"/>
    </location>
</feature>
<dbReference type="EMBL" id="CYZT01000747">
    <property type="protein sequence ID" value="CUQ18161.1"/>
    <property type="molecule type" value="Genomic_DNA"/>
</dbReference>
<keyword evidence="3" id="KW-1003">Cell membrane</keyword>
<organism evidence="8 9">
    <name type="scientific">Flavonifractor plautii</name>
    <name type="common">Fusobacterium plautii</name>
    <dbReference type="NCBI Taxonomy" id="292800"/>
    <lineage>
        <taxon>Bacteria</taxon>
        <taxon>Bacillati</taxon>
        <taxon>Bacillota</taxon>
        <taxon>Clostridia</taxon>
        <taxon>Eubacteriales</taxon>
        <taxon>Oscillospiraceae</taxon>
        <taxon>Flavonifractor</taxon>
    </lineage>
</organism>
<dbReference type="PANTHER" id="PTHR47371">
    <property type="entry name" value="LIPOTEICHOIC ACID SYNTHASE"/>
    <property type="match status" value="1"/>
</dbReference>
<gene>
    <name evidence="8" type="ORF">ERS852411_04072</name>
</gene>
<keyword evidence="8" id="KW-0808">Transferase</keyword>
<dbReference type="CDD" id="cd16015">
    <property type="entry name" value="LTA_synthase"/>
    <property type="match status" value="1"/>
</dbReference>
<evidence type="ECO:0000256" key="6">
    <source>
        <dbReference type="ARBA" id="ARBA00023136"/>
    </source>
</evidence>
<dbReference type="GO" id="GO:0016740">
    <property type="term" value="F:transferase activity"/>
    <property type="evidence" value="ECO:0007669"/>
    <property type="project" value="UniProtKB-KW"/>
</dbReference>
<keyword evidence="6" id="KW-0472">Membrane</keyword>
<evidence type="ECO:0000313" key="8">
    <source>
        <dbReference type="EMBL" id="CUQ18161.1"/>
    </source>
</evidence>
<keyword evidence="4" id="KW-0812">Transmembrane</keyword>
<protein>
    <submittedName>
        <fullName evidence="8">Phosphoglycerol transferase and related proteins, alkaline phosphatase superfamily</fullName>
    </submittedName>
</protein>